<protein>
    <submittedName>
        <fullName evidence="22">Putative iron transport multicopper oxidase fet3</fullName>
    </submittedName>
</protein>
<dbReference type="AlphaFoldDB" id="A0A0G2GT15"/>
<keyword evidence="12" id="KW-0186">Copper</keyword>
<feature type="transmembrane region" description="Helical" evidence="17">
    <location>
        <begin position="570"/>
        <end position="592"/>
    </location>
</feature>
<evidence type="ECO:0000256" key="13">
    <source>
        <dbReference type="ARBA" id="ARBA00023065"/>
    </source>
</evidence>
<evidence type="ECO:0000256" key="9">
    <source>
        <dbReference type="ARBA" id="ARBA00022989"/>
    </source>
</evidence>
<dbReference type="GO" id="GO:0004322">
    <property type="term" value="F:ferroxidase activity"/>
    <property type="evidence" value="ECO:0007669"/>
    <property type="project" value="EnsemblFungi"/>
</dbReference>
<evidence type="ECO:0000256" key="12">
    <source>
        <dbReference type="ARBA" id="ARBA00023008"/>
    </source>
</evidence>
<keyword evidence="5 17" id="KW-0812">Transmembrane</keyword>
<keyword evidence="23" id="KW-1185">Reference proteome</keyword>
<keyword evidence="13" id="KW-0406">Ion transport</keyword>
<evidence type="ECO:0000259" key="21">
    <source>
        <dbReference type="Pfam" id="PF07732"/>
    </source>
</evidence>
<dbReference type="OrthoDB" id="2121828at2759"/>
<dbReference type="InterPro" id="IPR011707">
    <property type="entry name" value="Cu-oxidase-like_N"/>
</dbReference>
<dbReference type="InterPro" id="IPR044130">
    <property type="entry name" value="CuRO_2_Fet3-like"/>
</dbReference>
<evidence type="ECO:0000256" key="16">
    <source>
        <dbReference type="ARBA" id="ARBA00037814"/>
    </source>
</evidence>
<dbReference type="GO" id="GO:0033215">
    <property type="term" value="P:reductive iron assimilation"/>
    <property type="evidence" value="ECO:0007669"/>
    <property type="project" value="EnsemblFungi"/>
</dbReference>
<evidence type="ECO:0000256" key="11">
    <source>
        <dbReference type="ARBA" id="ARBA00023004"/>
    </source>
</evidence>
<keyword evidence="11" id="KW-0408">Iron</keyword>
<dbReference type="Gene3D" id="2.60.40.420">
    <property type="entry name" value="Cupredoxins - blue copper proteins"/>
    <property type="match status" value="3"/>
</dbReference>
<dbReference type="PROSITE" id="PS00079">
    <property type="entry name" value="MULTICOPPER_OXIDASE1"/>
    <property type="match status" value="1"/>
</dbReference>
<dbReference type="Pfam" id="PF07731">
    <property type="entry name" value="Cu-oxidase_2"/>
    <property type="match status" value="1"/>
</dbReference>
<organism evidence="22 23">
    <name type="scientific">Phaeomoniella chlamydospora</name>
    <name type="common">Phaeoacremonium chlamydosporum</name>
    <dbReference type="NCBI Taxonomy" id="158046"/>
    <lineage>
        <taxon>Eukaryota</taxon>
        <taxon>Fungi</taxon>
        <taxon>Dikarya</taxon>
        <taxon>Ascomycota</taxon>
        <taxon>Pezizomycotina</taxon>
        <taxon>Eurotiomycetes</taxon>
        <taxon>Chaetothyriomycetidae</taxon>
        <taxon>Phaeomoniellales</taxon>
        <taxon>Phaeomoniellaceae</taxon>
        <taxon>Phaeomoniella</taxon>
    </lineage>
</organism>
<dbReference type="FunFam" id="2.60.40.420:FF:000024">
    <property type="entry name" value="FET5p Multicopper oxidase"/>
    <property type="match status" value="1"/>
</dbReference>
<reference evidence="22 23" key="1">
    <citation type="submission" date="2015-05" db="EMBL/GenBank/DDBJ databases">
        <title>Distinctive expansion of gene families associated with plant cell wall degradation and secondary metabolism in the genomes of grapevine trunk pathogens.</title>
        <authorList>
            <person name="Lawrence D.P."/>
            <person name="Travadon R."/>
            <person name="Rolshausen P.E."/>
            <person name="Baumgartner K."/>
        </authorList>
    </citation>
    <scope>NUCLEOTIDE SEQUENCE [LARGE SCALE GENOMIC DNA]</scope>
    <source>
        <strain evidence="22">UCRPC4</strain>
    </source>
</reference>
<dbReference type="GO" id="GO:0010106">
    <property type="term" value="P:cellular response to iron ion starvation"/>
    <property type="evidence" value="ECO:0007669"/>
    <property type="project" value="TreeGrafter"/>
</dbReference>
<dbReference type="InterPro" id="IPR033138">
    <property type="entry name" value="Cu_oxidase_CS"/>
</dbReference>
<dbReference type="CDD" id="cd13877">
    <property type="entry name" value="CuRO_2_Fet3p_like"/>
    <property type="match status" value="1"/>
</dbReference>
<proteinExistence type="inferred from homology"/>
<dbReference type="Pfam" id="PF07732">
    <property type="entry name" value="Cu-oxidase_3"/>
    <property type="match status" value="1"/>
</dbReference>
<dbReference type="EMBL" id="LCWF01000104">
    <property type="protein sequence ID" value="KKY19915.1"/>
    <property type="molecule type" value="Genomic_DNA"/>
</dbReference>
<keyword evidence="6" id="KW-0479">Metal-binding</keyword>
<dbReference type="InterPro" id="IPR001117">
    <property type="entry name" value="Cu-oxidase_2nd"/>
</dbReference>
<keyword evidence="3" id="KW-1003">Cell membrane</keyword>
<dbReference type="InterPro" id="IPR045087">
    <property type="entry name" value="Cu-oxidase_fam"/>
</dbReference>
<evidence type="ECO:0000256" key="2">
    <source>
        <dbReference type="ARBA" id="ARBA00022448"/>
    </source>
</evidence>
<keyword evidence="7 18" id="KW-0732">Signal</keyword>
<evidence type="ECO:0000256" key="17">
    <source>
        <dbReference type="SAM" id="Phobius"/>
    </source>
</evidence>
<evidence type="ECO:0000256" key="5">
    <source>
        <dbReference type="ARBA" id="ARBA00022692"/>
    </source>
</evidence>
<evidence type="ECO:0000256" key="1">
    <source>
        <dbReference type="ARBA" id="ARBA00010609"/>
    </source>
</evidence>
<keyword evidence="10" id="KW-0560">Oxidoreductase</keyword>
<dbReference type="SUPFAM" id="SSF49503">
    <property type="entry name" value="Cupredoxins"/>
    <property type="match status" value="3"/>
</dbReference>
<reference evidence="22 23" key="2">
    <citation type="submission" date="2015-05" db="EMBL/GenBank/DDBJ databases">
        <authorList>
            <person name="Morales-Cruz A."/>
            <person name="Amrine K.C."/>
            <person name="Cantu D."/>
        </authorList>
    </citation>
    <scope>NUCLEOTIDE SEQUENCE [LARGE SCALE GENOMIC DNA]</scope>
    <source>
        <strain evidence="22">UCRPC4</strain>
    </source>
</reference>
<dbReference type="Proteomes" id="UP000053317">
    <property type="component" value="Unassembled WGS sequence"/>
</dbReference>
<keyword evidence="2" id="KW-0813">Transport</keyword>
<dbReference type="CDD" id="cd13899">
    <property type="entry name" value="CuRO_3_Fet3p"/>
    <property type="match status" value="1"/>
</dbReference>
<evidence type="ECO:0000256" key="15">
    <source>
        <dbReference type="ARBA" id="ARBA00023180"/>
    </source>
</evidence>
<evidence type="ECO:0000313" key="23">
    <source>
        <dbReference type="Proteomes" id="UP000053317"/>
    </source>
</evidence>
<evidence type="ECO:0000256" key="8">
    <source>
        <dbReference type="ARBA" id="ARBA00022737"/>
    </source>
</evidence>
<keyword evidence="14 17" id="KW-0472">Membrane</keyword>
<feature type="domain" description="Plastocyanin-like" evidence="20">
    <location>
        <begin position="363"/>
        <end position="495"/>
    </location>
</feature>
<comment type="subcellular location">
    <subcellularLocation>
        <location evidence="16">Cell membrane</location>
        <topology evidence="16">Single-pass type I membrane protein</topology>
        <orientation evidence="16">Extracellular side</orientation>
    </subcellularLocation>
</comment>
<evidence type="ECO:0000256" key="10">
    <source>
        <dbReference type="ARBA" id="ARBA00023002"/>
    </source>
</evidence>
<evidence type="ECO:0000256" key="14">
    <source>
        <dbReference type="ARBA" id="ARBA00023136"/>
    </source>
</evidence>
<keyword evidence="4" id="KW-0410">Iron transport</keyword>
<evidence type="ECO:0000259" key="20">
    <source>
        <dbReference type="Pfam" id="PF07731"/>
    </source>
</evidence>
<sequence length="619" mass="68792">MALSLSNFLFLCYTVFTIRVQAAVRTYDFNIGWLNRNPDGMVERPVIGINGQWPIPRIDVDVGDRVVIHAHNNLGNESTSLHFHGIYQNGSTEMDGPIQVSQCEIPPGSSFLYNFTINQTGTYWYHSHSKAQYPDGLRGPLIVHDPSDPYEGKYDEELVVTLSDWYHDQMPGLLKWFISVANPTGAEPVPKSNLMNDTQNLTIQVEPNKTYKIRLINIGAFAGQYFWIQGHDFDIIEVDGITTERQKASQIYLSASQRYTILLTTKNETTSNYAIMASMDEDLFDTVPSSLNPNVTSYLVYDSSASLPRPYDTEAFDPYDDFYLVPYDRQELLTDPDQRIVLALSMNDLGNGANYAWFNNITYVQPTVPTLYSVLTSGELATDATIYGSYTNTFVLERGQIIEIVVNNHDTGKHPFHLHGHAFQAVARGVDESGDYDAENTTLSAIPMRRDTFMVQPDGYIVMRFRADNPGVWIFHCHLEWHLSSGLLATMVEAPLAIQEQITTLPQSHIDACQAASIPMVGNAAGHGSNLSSIDSTSSTFQSEKSAWFDLSGQPHPPKPLPSGFTAKGYVALVFSVIAALLGLASIVWYGLGEISEGEIRSAENVIKDAGIAPPREDE</sequence>
<dbReference type="GO" id="GO:0005507">
    <property type="term" value="F:copper ion binding"/>
    <property type="evidence" value="ECO:0007669"/>
    <property type="project" value="InterPro"/>
</dbReference>
<dbReference type="PROSITE" id="PS00080">
    <property type="entry name" value="MULTICOPPER_OXIDASE2"/>
    <property type="match status" value="1"/>
</dbReference>
<evidence type="ECO:0000313" key="22">
    <source>
        <dbReference type="EMBL" id="KKY19915.1"/>
    </source>
</evidence>
<evidence type="ECO:0000259" key="19">
    <source>
        <dbReference type="Pfam" id="PF00394"/>
    </source>
</evidence>
<evidence type="ECO:0000256" key="6">
    <source>
        <dbReference type="ARBA" id="ARBA00022723"/>
    </source>
</evidence>
<dbReference type="InterPro" id="IPR008972">
    <property type="entry name" value="Cupredoxin"/>
</dbReference>
<dbReference type="FunFam" id="2.60.40.420:FF:000022">
    <property type="entry name" value="FET5p Multicopper oxidase"/>
    <property type="match status" value="1"/>
</dbReference>
<dbReference type="CDD" id="cd13851">
    <property type="entry name" value="CuRO_1_Fet3p"/>
    <property type="match status" value="1"/>
</dbReference>
<dbReference type="InterPro" id="IPR002355">
    <property type="entry name" value="Cu_oxidase_Cu_BS"/>
</dbReference>
<feature type="signal peptide" evidence="18">
    <location>
        <begin position="1"/>
        <end position="17"/>
    </location>
</feature>
<comment type="caution">
    <text evidence="22">The sequence shown here is derived from an EMBL/GenBank/DDBJ whole genome shotgun (WGS) entry which is preliminary data.</text>
</comment>
<dbReference type="PANTHER" id="PTHR11709:SF361">
    <property type="entry name" value="IRON TRANSPORT MULTICOPPER OXIDASE FET3"/>
    <property type="match status" value="1"/>
</dbReference>
<comment type="similarity">
    <text evidence="1">Belongs to the multicopper oxidase family.</text>
</comment>
<feature type="domain" description="Plastocyanin-like" evidence="19">
    <location>
        <begin position="156"/>
        <end position="303"/>
    </location>
</feature>
<name>A0A0G2GT15_PHACM</name>
<dbReference type="InterPro" id="IPR011706">
    <property type="entry name" value="Cu-oxidase_C"/>
</dbReference>
<evidence type="ECO:0000256" key="7">
    <source>
        <dbReference type="ARBA" id="ARBA00022729"/>
    </source>
</evidence>
<evidence type="ECO:0000256" key="3">
    <source>
        <dbReference type="ARBA" id="ARBA00022475"/>
    </source>
</evidence>
<keyword evidence="9 17" id="KW-1133">Transmembrane helix</keyword>
<keyword evidence="15" id="KW-0325">Glycoprotein</keyword>
<gene>
    <name evidence="22" type="ORF">UCRPC4_g04342</name>
</gene>
<dbReference type="FunFam" id="2.60.40.420:FF:000025">
    <property type="entry name" value="FET5p Multicopper oxidase"/>
    <property type="match status" value="1"/>
</dbReference>
<feature type="chain" id="PRO_5005437541" evidence="18">
    <location>
        <begin position="18"/>
        <end position="619"/>
    </location>
</feature>
<evidence type="ECO:0000256" key="18">
    <source>
        <dbReference type="SAM" id="SignalP"/>
    </source>
</evidence>
<feature type="domain" description="Plastocyanin-like" evidence="21">
    <location>
        <begin position="31"/>
        <end position="147"/>
    </location>
</feature>
<accession>A0A0G2GT15</accession>
<dbReference type="Pfam" id="PF00394">
    <property type="entry name" value="Cu-oxidase"/>
    <property type="match status" value="1"/>
</dbReference>
<dbReference type="GO" id="GO:0033573">
    <property type="term" value="C:high-affinity iron permease complex"/>
    <property type="evidence" value="ECO:0007669"/>
    <property type="project" value="EnsemblFungi"/>
</dbReference>
<dbReference type="PANTHER" id="PTHR11709">
    <property type="entry name" value="MULTI-COPPER OXIDASE"/>
    <property type="match status" value="1"/>
</dbReference>
<keyword evidence="8" id="KW-0677">Repeat</keyword>
<evidence type="ECO:0000256" key="4">
    <source>
        <dbReference type="ARBA" id="ARBA00022496"/>
    </source>
</evidence>